<name>A0AA39JKE3_ARMTA</name>
<evidence type="ECO:0000256" key="2">
    <source>
        <dbReference type="SAM" id="SignalP"/>
    </source>
</evidence>
<keyword evidence="4" id="KW-1185">Reference proteome</keyword>
<dbReference type="AlphaFoldDB" id="A0AA39JKE3"/>
<dbReference type="RefSeq" id="XP_060324700.1">
    <property type="nucleotide sequence ID" value="XM_060465389.1"/>
</dbReference>
<keyword evidence="1" id="KW-0472">Membrane</keyword>
<evidence type="ECO:0000256" key="1">
    <source>
        <dbReference type="SAM" id="Phobius"/>
    </source>
</evidence>
<feature type="chain" id="PRO_5041276645" evidence="2">
    <location>
        <begin position="21"/>
        <end position="289"/>
    </location>
</feature>
<keyword evidence="1" id="KW-1133">Transmembrane helix</keyword>
<proteinExistence type="predicted"/>
<dbReference type="EMBL" id="JAUEPS010000059">
    <property type="protein sequence ID" value="KAK0443381.1"/>
    <property type="molecule type" value="Genomic_DNA"/>
</dbReference>
<dbReference type="GeneID" id="85348937"/>
<keyword evidence="1" id="KW-0812">Transmembrane</keyword>
<reference evidence="3" key="1">
    <citation type="submission" date="2023-06" db="EMBL/GenBank/DDBJ databases">
        <authorList>
            <consortium name="Lawrence Berkeley National Laboratory"/>
            <person name="Ahrendt S."/>
            <person name="Sahu N."/>
            <person name="Indic B."/>
            <person name="Wong-Bajracharya J."/>
            <person name="Merenyi Z."/>
            <person name="Ke H.-M."/>
            <person name="Monk M."/>
            <person name="Kocsube S."/>
            <person name="Drula E."/>
            <person name="Lipzen A."/>
            <person name="Balint B."/>
            <person name="Henrissat B."/>
            <person name="Andreopoulos B."/>
            <person name="Martin F.M."/>
            <person name="Harder C.B."/>
            <person name="Rigling D."/>
            <person name="Ford K.L."/>
            <person name="Foster G.D."/>
            <person name="Pangilinan J."/>
            <person name="Papanicolaou A."/>
            <person name="Barry K."/>
            <person name="LaButti K."/>
            <person name="Viragh M."/>
            <person name="Koriabine M."/>
            <person name="Yan M."/>
            <person name="Riley R."/>
            <person name="Champramary S."/>
            <person name="Plett K.L."/>
            <person name="Tsai I.J."/>
            <person name="Slot J."/>
            <person name="Sipos G."/>
            <person name="Plett J."/>
            <person name="Nagy L.G."/>
            <person name="Grigoriev I.V."/>
        </authorList>
    </citation>
    <scope>NUCLEOTIDE SEQUENCE</scope>
    <source>
        <strain evidence="3">CCBAS 213</strain>
    </source>
</reference>
<sequence length="289" mass="33339">MLFSKPITPSLLLFLMAIQADIPPDLTNEDKALMFQNLDDYLNSQILLALLHGIYTGILAVTLWNMFLNKCRPYRRTLVIVIILHVLITINFAAEWSFTRSGFIENRQSFWTVFWKINGPNQAISWEAGIPATISTILADSYIIWCCWIVWEQRWLIVLLPILFLISATVSKIIVIYYEYFNPLSPVVTVFLSLYLSSILATTLWCTLLIIFRILTVTRVRHGVGGRLRVFHCFIEVLLESYALYSIASILNLAFYVRSDFRSFYADIIAGIVKVHSLSWTLVIYQHLV</sequence>
<evidence type="ECO:0000313" key="4">
    <source>
        <dbReference type="Proteomes" id="UP001175211"/>
    </source>
</evidence>
<organism evidence="3 4">
    <name type="scientific">Armillaria tabescens</name>
    <name type="common">Ringless honey mushroom</name>
    <name type="synonym">Agaricus tabescens</name>
    <dbReference type="NCBI Taxonomy" id="1929756"/>
    <lineage>
        <taxon>Eukaryota</taxon>
        <taxon>Fungi</taxon>
        <taxon>Dikarya</taxon>
        <taxon>Basidiomycota</taxon>
        <taxon>Agaricomycotina</taxon>
        <taxon>Agaricomycetes</taxon>
        <taxon>Agaricomycetidae</taxon>
        <taxon>Agaricales</taxon>
        <taxon>Marasmiineae</taxon>
        <taxon>Physalacriaceae</taxon>
        <taxon>Desarmillaria</taxon>
    </lineage>
</organism>
<feature type="transmembrane region" description="Helical" evidence="1">
    <location>
        <begin position="190"/>
        <end position="212"/>
    </location>
</feature>
<feature type="transmembrane region" description="Helical" evidence="1">
    <location>
        <begin position="78"/>
        <end position="98"/>
    </location>
</feature>
<evidence type="ECO:0000313" key="3">
    <source>
        <dbReference type="EMBL" id="KAK0443381.1"/>
    </source>
</evidence>
<comment type="caution">
    <text evidence="3">The sequence shown here is derived from an EMBL/GenBank/DDBJ whole genome shotgun (WGS) entry which is preliminary data.</text>
</comment>
<feature type="transmembrane region" description="Helical" evidence="1">
    <location>
        <begin position="233"/>
        <end position="257"/>
    </location>
</feature>
<gene>
    <name evidence="3" type="ORF">EV420DRAFT_1028707</name>
</gene>
<accession>A0AA39JKE3</accession>
<protein>
    <submittedName>
        <fullName evidence="3">Uncharacterized protein</fullName>
    </submittedName>
</protein>
<dbReference type="Proteomes" id="UP001175211">
    <property type="component" value="Unassembled WGS sequence"/>
</dbReference>
<feature type="transmembrane region" description="Helical" evidence="1">
    <location>
        <begin position="158"/>
        <end position="178"/>
    </location>
</feature>
<keyword evidence="2" id="KW-0732">Signal</keyword>
<feature type="transmembrane region" description="Helical" evidence="1">
    <location>
        <begin position="128"/>
        <end position="151"/>
    </location>
</feature>
<feature type="transmembrane region" description="Helical" evidence="1">
    <location>
        <begin position="44"/>
        <end position="66"/>
    </location>
</feature>
<feature type="signal peptide" evidence="2">
    <location>
        <begin position="1"/>
        <end position="20"/>
    </location>
</feature>